<reference evidence="1 2" key="1">
    <citation type="submission" date="2019-03" db="EMBL/GenBank/DDBJ databases">
        <title>Genomic Encyclopedia of Type Strains, Phase IV (KMG-IV): sequencing the most valuable type-strain genomes for metagenomic binning, comparative biology and taxonomic classification.</title>
        <authorList>
            <person name="Goeker M."/>
        </authorList>
    </citation>
    <scope>NUCLEOTIDE SEQUENCE [LARGE SCALE GENOMIC DNA]</scope>
    <source>
        <strain evidence="1 2">DSM 29487</strain>
    </source>
</reference>
<comment type="caution">
    <text evidence="1">The sequence shown here is derived from an EMBL/GenBank/DDBJ whole genome shotgun (WGS) entry which is preliminary data.</text>
</comment>
<dbReference type="RefSeq" id="WP_243646696.1">
    <property type="nucleotide sequence ID" value="NZ_JANKBF010000028.1"/>
</dbReference>
<gene>
    <name evidence="1" type="ORF">EDD60_1338</name>
</gene>
<dbReference type="GeneID" id="98916728"/>
<evidence type="ECO:0008006" key="3">
    <source>
        <dbReference type="Google" id="ProtNLM"/>
    </source>
</evidence>
<dbReference type="SUPFAM" id="SSF50475">
    <property type="entry name" value="FMN-binding split barrel"/>
    <property type="match status" value="1"/>
</dbReference>
<dbReference type="AlphaFoldDB" id="A0A4R3YGD4"/>
<keyword evidence="2" id="KW-1185">Reference proteome</keyword>
<protein>
    <recommendedName>
        <fullName evidence="3">Flavin-nucleotide-binding protein</fullName>
    </recommendedName>
</protein>
<name>A0A4R3YGD4_9FIRM</name>
<evidence type="ECO:0000313" key="2">
    <source>
        <dbReference type="Proteomes" id="UP000295515"/>
    </source>
</evidence>
<dbReference type="EMBL" id="SMCQ01000033">
    <property type="protein sequence ID" value="TCV91226.1"/>
    <property type="molecule type" value="Genomic_DNA"/>
</dbReference>
<evidence type="ECO:0000313" key="1">
    <source>
        <dbReference type="EMBL" id="TCV91226.1"/>
    </source>
</evidence>
<accession>A0A4R3YGD4</accession>
<sequence length="161" mass="18999">MLFSKFGYELKDEKLYVYVHFMKRGHKLDLMRKNPKVCLEFSAFHDFPDCKYKGHYHDYRSVIAKGVIRIIDANDDYITFEKGYNLLYTCNQREIVPLQSRKTIPPMYIGEIVCDMKNVTAKSEFPIRTKEDVPFLDVHSLPHDETPFDISDLLSKKKSHI</sequence>
<dbReference type="Gene3D" id="2.30.110.10">
    <property type="entry name" value="Electron Transport, Fmn-binding Protein, Chain A"/>
    <property type="match status" value="1"/>
</dbReference>
<dbReference type="InterPro" id="IPR012349">
    <property type="entry name" value="Split_barrel_FMN-bd"/>
</dbReference>
<organism evidence="1 2">
    <name type="scientific">Longibaculum muris</name>
    <dbReference type="NCBI Taxonomy" id="1796628"/>
    <lineage>
        <taxon>Bacteria</taxon>
        <taxon>Bacillati</taxon>
        <taxon>Bacillota</taxon>
        <taxon>Erysipelotrichia</taxon>
        <taxon>Erysipelotrichales</taxon>
        <taxon>Coprobacillaceae</taxon>
        <taxon>Longibaculum</taxon>
    </lineage>
</organism>
<dbReference type="Proteomes" id="UP000295515">
    <property type="component" value="Unassembled WGS sequence"/>
</dbReference>
<proteinExistence type="predicted"/>